<keyword evidence="1 3" id="KW-0238">DNA-binding</keyword>
<dbReference type="STRING" id="1917485.BOO69_08460"/>
<dbReference type="SUPFAM" id="SSF52172">
    <property type="entry name" value="CheY-like"/>
    <property type="match status" value="1"/>
</dbReference>
<dbReference type="GO" id="GO:0000156">
    <property type="term" value="F:phosphorelay response regulator activity"/>
    <property type="evidence" value="ECO:0007669"/>
    <property type="project" value="TreeGrafter"/>
</dbReference>
<keyword evidence="2" id="KW-0597">Phosphoprotein</keyword>
<keyword evidence="7" id="KW-1185">Reference proteome</keyword>
<dbReference type="GO" id="GO:0000976">
    <property type="term" value="F:transcription cis-regulatory region binding"/>
    <property type="evidence" value="ECO:0007669"/>
    <property type="project" value="TreeGrafter"/>
</dbReference>
<gene>
    <name evidence="6" type="ORF">BOO69_08460</name>
</gene>
<dbReference type="InterPro" id="IPR011006">
    <property type="entry name" value="CheY-like_superfamily"/>
</dbReference>
<evidence type="ECO:0000256" key="1">
    <source>
        <dbReference type="ARBA" id="ARBA00023125"/>
    </source>
</evidence>
<dbReference type="SMART" id="SM00448">
    <property type="entry name" value="REC"/>
    <property type="match status" value="1"/>
</dbReference>
<dbReference type="PANTHER" id="PTHR48111:SF36">
    <property type="entry name" value="TRANSCRIPTIONAL REGULATORY PROTEIN CUTR"/>
    <property type="match status" value="1"/>
</dbReference>
<dbReference type="AlphaFoldDB" id="A0A1J0WGI4"/>
<sequence length="218" mass="24343">MRILLIEDEAALARPLVEHLAADLHVVEWFDTLSDAESAERASPFDVILLDLHLPDGDGLEFLNALRGRRVGTPVLILSARDKVSDRIRGLNLGADDYVIKPFDLDEVKARIHTVCRRSEDNLAQVMRIGDLSISLADHSVTRGDRPVRLTTREWQVLETLVRRKSAVVPRESLEAALYAFGEEVESNALEAHISRLRAKLGKELIVTHRGLGYALCP</sequence>
<evidence type="ECO:0000256" key="2">
    <source>
        <dbReference type="PROSITE-ProRule" id="PRU00169"/>
    </source>
</evidence>
<feature type="domain" description="OmpR/PhoB-type" evidence="5">
    <location>
        <begin position="124"/>
        <end position="218"/>
    </location>
</feature>
<dbReference type="PROSITE" id="PS51755">
    <property type="entry name" value="OMPR_PHOB"/>
    <property type="match status" value="1"/>
</dbReference>
<dbReference type="PANTHER" id="PTHR48111">
    <property type="entry name" value="REGULATOR OF RPOS"/>
    <property type="match status" value="1"/>
</dbReference>
<dbReference type="Gene3D" id="3.40.50.2300">
    <property type="match status" value="1"/>
</dbReference>
<dbReference type="RefSeq" id="WP_071971776.1">
    <property type="nucleotide sequence ID" value="NZ_CP018076.1"/>
</dbReference>
<feature type="modified residue" description="4-aspartylphosphate" evidence="2">
    <location>
        <position position="51"/>
    </location>
</feature>
<dbReference type="InterPro" id="IPR039420">
    <property type="entry name" value="WalR-like"/>
</dbReference>
<reference evidence="6 7" key="1">
    <citation type="submission" date="2016-11" db="EMBL/GenBank/DDBJ databases">
        <title>Complete genome sequence of Sulfitobacter sp. AM1-D1, a toxic bacteria associated with marine dinoflagellate Alexandrium minutum in East China Sea.</title>
        <authorList>
            <person name="Yang Q."/>
            <person name="Zhang X."/>
            <person name="Tian X."/>
        </authorList>
    </citation>
    <scope>NUCLEOTIDE SEQUENCE [LARGE SCALE GENOMIC DNA]</scope>
    <source>
        <strain evidence="6 7">AM1-D1</strain>
    </source>
</reference>
<protein>
    <submittedName>
        <fullName evidence="6">DNA-binding response regulator</fullName>
    </submittedName>
</protein>
<accession>A0A1J0WGI4</accession>
<dbReference type="InterPro" id="IPR001867">
    <property type="entry name" value="OmpR/PhoB-type_DNA-bd"/>
</dbReference>
<feature type="domain" description="Response regulatory" evidence="4">
    <location>
        <begin position="2"/>
        <end position="116"/>
    </location>
</feature>
<name>A0A1J0WGI4_9RHOB</name>
<evidence type="ECO:0000313" key="7">
    <source>
        <dbReference type="Proteomes" id="UP000181897"/>
    </source>
</evidence>
<dbReference type="SMART" id="SM00862">
    <property type="entry name" value="Trans_reg_C"/>
    <property type="match status" value="1"/>
</dbReference>
<dbReference type="GO" id="GO:0005829">
    <property type="term" value="C:cytosol"/>
    <property type="evidence" value="ECO:0007669"/>
    <property type="project" value="TreeGrafter"/>
</dbReference>
<feature type="DNA-binding region" description="OmpR/PhoB-type" evidence="3">
    <location>
        <begin position="124"/>
        <end position="218"/>
    </location>
</feature>
<evidence type="ECO:0000259" key="5">
    <source>
        <dbReference type="PROSITE" id="PS51755"/>
    </source>
</evidence>
<dbReference type="InterPro" id="IPR036388">
    <property type="entry name" value="WH-like_DNA-bd_sf"/>
</dbReference>
<dbReference type="Gene3D" id="1.10.10.10">
    <property type="entry name" value="Winged helix-like DNA-binding domain superfamily/Winged helix DNA-binding domain"/>
    <property type="match status" value="1"/>
</dbReference>
<proteinExistence type="predicted"/>
<dbReference type="OrthoDB" id="9802426at2"/>
<dbReference type="PROSITE" id="PS50110">
    <property type="entry name" value="RESPONSE_REGULATORY"/>
    <property type="match status" value="1"/>
</dbReference>
<dbReference type="Pfam" id="PF00072">
    <property type="entry name" value="Response_reg"/>
    <property type="match status" value="1"/>
</dbReference>
<dbReference type="KEGG" id="suam:BOO69_08460"/>
<evidence type="ECO:0000256" key="3">
    <source>
        <dbReference type="PROSITE-ProRule" id="PRU01091"/>
    </source>
</evidence>
<dbReference type="EMBL" id="CP018076">
    <property type="protein sequence ID" value="APE43444.1"/>
    <property type="molecule type" value="Genomic_DNA"/>
</dbReference>
<evidence type="ECO:0000259" key="4">
    <source>
        <dbReference type="PROSITE" id="PS50110"/>
    </source>
</evidence>
<dbReference type="Proteomes" id="UP000181897">
    <property type="component" value="Chromosome"/>
</dbReference>
<organism evidence="6 7">
    <name type="scientific">Sulfitobacter alexandrii</name>
    <dbReference type="NCBI Taxonomy" id="1917485"/>
    <lineage>
        <taxon>Bacteria</taxon>
        <taxon>Pseudomonadati</taxon>
        <taxon>Pseudomonadota</taxon>
        <taxon>Alphaproteobacteria</taxon>
        <taxon>Rhodobacterales</taxon>
        <taxon>Roseobacteraceae</taxon>
        <taxon>Sulfitobacter</taxon>
    </lineage>
</organism>
<evidence type="ECO:0000313" key="6">
    <source>
        <dbReference type="EMBL" id="APE43444.1"/>
    </source>
</evidence>
<dbReference type="GO" id="GO:0032993">
    <property type="term" value="C:protein-DNA complex"/>
    <property type="evidence" value="ECO:0007669"/>
    <property type="project" value="TreeGrafter"/>
</dbReference>
<dbReference type="Gene3D" id="6.10.250.690">
    <property type="match status" value="1"/>
</dbReference>
<dbReference type="GO" id="GO:0006355">
    <property type="term" value="P:regulation of DNA-templated transcription"/>
    <property type="evidence" value="ECO:0007669"/>
    <property type="project" value="InterPro"/>
</dbReference>
<dbReference type="InterPro" id="IPR001789">
    <property type="entry name" value="Sig_transdc_resp-reg_receiver"/>
</dbReference>
<dbReference type="Pfam" id="PF00486">
    <property type="entry name" value="Trans_reg_C"/>
    <property type="match status" value="1"/>
</dbReference>
<dbReference type="CDD" id="cd00383">
    <property type="entry name" value="trans_reg_C"/>
    <property type="match status" value="1"/>
</dbReference>